<dbReference type="AlphaFoldDB" id="A0A2P8DGD6"/>
<comment type="caution">
    <text evidence="2">The sequence shown here is derived from an EMBL/GenBank/DDBJ whole genome shotgun (WGS) entry which is preliminary data.</text>
</comment>
<feature type="compositionally biased region" description="Low complexity" evidence="1">
    <location>
        <begin position="36"/>
        <end position="47"/>
    </location>
</feature>
<protein>
    <submittedName>
        <fullName evidence="2">Uncharacterized protein</fullName>
    </submittedName>
</protein>
<reference evidence="2 3" key="1">
    <citation type="submission" date="2018-03" db="EMBL/GenBank/DDBJ databases">
        <title>Genomic Encyclopedia of Archaeal and Bacterial Type Strains, Phase II (KMG-II): from individual species to whole genera.</title>
        <authorList>
            <person name="Goeker M."/>
        </authorList>
    </citation>
    <scope>NUCLEOTIDE SEQUENCE [LARGE SCALE GENOMIC DNA]</scope>
    <source>
        <strain evidence="2 3">DSM 45312</strain>
    </source>
</reference>
<sequence length="95" mass="9863">MSLVVERGRDGSWGQPLPSDPGEPHMDTRPPSVPPAAAEAAMAARAAFSGRGRRTYADPMAPLFENAPRPSPAAPARAATIPLPGPDARQPAGDR</sequence>
<evidence type="ECO:0000313" key="2">
    <source>
        <dbReference type="EMBL" id="PSK96280.1"/>
    </source>
</evidence>
<evidence type="ECO:0000256" key="1">
    <source>
        <dbReference type="SAM" id="MobiDB-lite"/>
    </source>
</evidence>
<accession>A0A2P8DGD6</accession>
<feature type="compositionally biased region" description="Basic and acidic residues" evidence="1">
    <location>
        <begin position="1"/>
        <end position="10"/>
    </location>
</feature>
<name>A0A2P8DGD6_9ACTN</name>
<organism evidence="2 3">
    <name type="scientific">Murinocardiopsis flavida</name>
    <dbReference type="NCBI Taxonomy" id="645275"/>
    <lineage>
        <taxon>Bacteria</taxon>
        <taxon>Bacillati</taxon>
        <taxon>Actinomycetota</taxon>
        <taxon>Actinomycetes</taxon>
        <taxon>Streptosporangiales</taxon>
        <taxon>Nocardiopsidaceae</taxon>
        <taxon>Murinocardiopsis</taxon>
    </lineage>
</organism>
<keyword evidence="3" id="KW-1185">Reference proteome</keyword>
<gene>
    <name evidence="2" type="ORF">CLV63_112163</name>
</gene>
<feature type="region of interest" description="Disordered" evidence="1">
    <location>
        <begin position="1"/>
        <end position="95"/>
    </location>
</feature>
<dbReference type="EMBL" id="PYGA01000012">
    <property type="protein sequence ID" value="PSK96280.1"/>
    <property type="molecule type" value="Genomic_DNA"/>
</dbReference>
<evidence type="ECO:0000313" key="3">
    <source>
        <dbReference type="Proteomes" id="UP000240542"/>
    </source>
</evidence>
<dbReference type="Proteomes" id="UP000240542">
    <property type="component" value="Unassembled WGS sequence"/>
</dbReference>
<proteinExistence type="predicted"/>